<dbReference type="AlphaFoldDB" id="A0AAN6DQ32"/>
<gene>
    <name evidence="2" type="ORF">EDD36DRAFT_443451</name>
</gene>
<dbReference type="SUPFAM" id="SSF75011">
    <property type="entry name" value="3-carboxy-cis,cis-mucoante lactonizing enzyme"/>
    <property type="match status" value="1"/>
</dbReference>
<dbReference type="EMBL" id="MU404358">
    <property type="protein sequence ID" value="KAI1610141.1"/>
    <property type="molecule type" value="Genomic_DNA"/>
</dbReference>
<dbReference type="InterPro" id="IPR050282">
    <property type="entry name" value="Cycloisomerase_2"/>
</dbReference>
<reference evidence="2" key="1">
    <citation type="journal article" date="2022" name="bioRxiv">
        <title>Deciphering the potential niche of two novel black yeast fungi from a biological soil crust based on their genomes, phenotypes, and melanin regulation.</title>
        <authorList>
            <consortium name="DOE Joint Genome Institute"/>
            <person name="Carr E.C."/>
            <person name="Barton Q."/>
            <person name="Grambo S."/>
            <person name="Sullivan M."/>
            <person name="Renfro C.M."/>
            <person name="Kuo A."/>
            <person name="Pangilinan J."/>
            <person name="Lipzen A."/>
            <person name="Keymanesh K."/>
            <person name="Savage E."/>
            <person name="Barry K."/>
            <person name="Grigoriev I.V."/>
            <person name="Riekhof W.R."/>
            <person name="Harris S.S."/>
        </authorList>
    </citation>
    <scope>NUCLEOTIDE SEQUENCE</scope>
    <source>
        <strain evidence="2">JF 03-4F</strain>
    </source>
</reference>
<sequence length="439" mass="47510">MASPGHYDMIVGTFDTPHLYSLRFTPPSSSHSKKAELKILRRFSAIGSHSWLHLTPPRANGTRCLYATAWTEPPSVAAYAVRSSNMIELLGSVTTRSRSGYVCANDHAVYSAGGATGEVFSVNPETGVFTEAKTTKMNRTVTAPDHKGTNGRLTPPGEKSINGHLTTSHQSCVNGTNHPEYLQALSFTDVDKQQDDGSVMDFGGLRHGAHSVDLSPDGNRLYVADIGRNCVWTFDVEPGTARLTNQQKALATRPHDGPRHVQPHPNSKKGLIYVLQEHSSMVDIFAPNSRDLGLQFSSGRRIIPRDEHEADYWADEVRTSRSAGVAPKYLYASTRGLRAGKKGYVAVFKLTADGMFEGASSDAPTNLYDGLVDMYETPTSGGWANAVEPGPTIDGLEYVALTDSEQGFVFMLAFDGSKITEVARVKLDDGGGAATAVWL</sequence>
<protein>
    <submittedName>
        <fullName evidence="2">Lactonase, 7-bladed beta-propeller-domain-containing protein</fullName>
    </submittedName>
</protein>
<name>A0AAN6DQ32_9EURO</name>
<comment type="similarity">
    <text evidence="1">Belongs to the cycloisomerase 2 family.</text>
</comment>
<accession>A0AAN6DQ32</accession>
<dbReference type="Proteomes" id="UP001203852">
    <property type="component" value="Unassembled WGS sequence"/>
</dbReference>
<dbReference type="PANTHER" id="PTHR30344:SF4">
    <property type="entry name" value="CYCLASE, PUTATIVE (AFU_ORTHOLOGUE AFUA_6G11580)-RELATED"/>
    <property type="match status" value="1"/>
</dbReference>
<proteinExistence type="inferred from homology"/>
<dbReference type="PANTHER" id="PTHR30344">
    <property type="entry name" value="6-PHOSPHOGLUCONOLACTONASE-RELATED"/>
    <property type="match status" value="1"/>
</dbReference>
<evidence type="ECO:0000313" key="3">
    <source>
        <dbReference type="Proteomes" id="UP001203852"/>
    </source>
</evidence>
<dbReference type="InterPro" id="IPR015943">
    <property type="entry name" value="WD40/YVTN_repeat-like_dom_sf"/>
</dbReference>
<evidence type="ECO:0000313" key="2">
    <source>
        <dbReference type="EMBL" id="KAI1610141.1"/>
    </source>
</evidence>
<comment type="caution">
    <text evidence="2">The sequence shown here is derived from an EMBL/GenBank/DDBJ whole genome shotgun (WGS) entry which is preliminary data.</text>
</comment>
<dbReference type="Gene3D" id="2.130.10.10">
    <property type="entry name" value="YVTN repeat-like/Quinoprotein amine dehydrogenase"/>
    <property type="match status" value="1"/>
</dbReference>
<evidence type="ECO:0000256" key="1">
    <source>
        <dbReference type="ARBA" id="ARBA00005564"/>
    </source>
</evidence>
<dbReference type="GO" id="GO:0017057">
    <property type="term" value="F:6-phosphogluconolactonase activity"/>
    <property type="evidence" value="ECO:0007669"/>
    <property type="project" value="TreeGrafter"/>
</dbReference>
<dbReference type="Pfam" id="PF10282">
    <property type="entry name" value="Lactonase"/>
    <property type="match status" value="1"/>
</dbReference>
<organism evidence="2 3">
    <name type="scientific">Exophiala viscosa</name>
    <dbReference type="NCBI Taxonomy" id="2486360"/>
    <lineage>
        <taxon>Eukaryota</taxon>
        <taxon>Fungi</taxon>
        <taxon>Dikarya</taxon>
        <taxon>Ascomycota</taxon>
        <taxon>Pezizomycotina</taxon>
        <taxon>Eurotiomycetes</taxon>
        <taxon>Chaetothyriomycetidae</taxon>
        <taxon>Chaetothyriales</taxon>
        <taxon>Herpotrichiellaceae</taxon>
        <taxon>Exophiala</taxon>
    </lineage>
</organism>
<dbReference type="InterPro" id="IPR019405">
    <property type="entry name" value="Lactonase_7-beta_prop"/>
</dbReference>
<keyword evidence="3" id="KW-1185">Reference proteome</keyword>